<evidence type="ECO:0000313" key="3">
    <source>
        <dbReference type="Proteomes" id="UP000011770"/>
    </source>
</evidence>
<dbReference type="EMBL" id="AHOR02000076">
    <property type="protein sequence ID" value="EMF79628.1"/>
    <property type="molecule type" value="Genomic_DNA"/>
</dbReference>
<accession>M3EEY6</accession>
<feature type="compositionally biased region" description="Basic residues" evidence="1">
    <location>
        <begin position="1"/>
        <end position="30"/>
    </location>
</feature>
<comment type="caution">
    <text evidence="2">The sequence shown here is derived from an EMBL/GenBank/DDBJ whole genome shotgun (WGS) entry which is preliminary data.</text>
</comment>
<evidence type="ECO:0000256" key="1">
    <source>
        <dbReference type="SAM" id="MobiDB-lite"/>
    </source>
</evidence>
<gene>
    <name evidence="2" type="ORF">LEP1GSC188_1458</name>
</gene>
<evidence type="ECO:0000313" key="2">
    <source>
        <dbReference type="EMBL" id="EMF79628.1"/>
    </source>
</evidence>
<sequence length="60" mass="6451">MAAKKKTKKKSVKTAKKKAAPKKVARKKRIPKADVVKSTSKSVAVDVTPKSEGENQDGQS</sequence>
<name>M3EEY6_9LEPT</name>
<proteinExistence type="predicted"/>
<organism evidence="2 3">
    <name type="scientific">Leptospira weilii serovar Topaz str. LT2116</name>
    <dbReference type="NCBI Taxonomy" id="1088540"/>
    <lineage>
        <taxon>Bacteria</taxon>
        <taxon>Pseudomonadati</taxon>
        <taxon>Spirochaetota</taxon>
        <taxon>Spirochaetia</taxon>
        <taxon>Leptospirales</taxon>
        <taxon>Leptospiraceae</taxon>
        <taxon>Leptospira</taxon>
    </lineage>
</organism>
<protein>
    <submittedName>
        <fullName evidence="2">Uncharacterized protein</fullName>
    </submittedName>
</protein>
<dbReference type="AlphaFoldDB" id="M3EEY6"/>
<feature type="region of interest" description="Disordered" evidence="1">
    <location>
        <begin position="1"/>
        <end position="60"/>
    </location>
</feature>
<dbReference type="Proteomes" id="UP000011770">
    <property type="component" value="Unassembled WGS sequence"/>
</dbReference>
<reference evidence="2 3" key="1">
    <citation type="submission" date="2013-01" db="EMBL/GenBank/DDBJ databases">
        <authorList>
            <person name="Harkins D.M."/>
            <person name="Durkin A.S."/>
            <person name="Brinkac L.M."/>
            <person name="Haft D.H."/>
            <person name="Selengut J.D."/>
            <person name="Sanka R."/>
            <person name="DePew J."/>
            <person name="Purushe J."/>
            <person name="Tulsiani S.M."/>
            <person name="Graham G.C."/>
            <person name="Burns M.-A."/>
            <person name="Dohnt M.F."/>
            <person name="Smythe L.D."/>
            <person name="McKay D.B."/>
            <person name="Craig S.B."/>
            <person name="Vinetz J.M."/>
            <person name="Sutton G.G."/>
            <person name="Nierman W.C."/>
            <person name="Fouts D.E."/>
        </authorList>
    </citation>
    <scope>NUCLEOTIDE SEQUENCE [LARGE SCALE GENOMIC DNA]</scope>
    <source>
        <strain evidence="2 3">LT2116</strain>
    </source>
</reference>